<comment type="caution">
    <text evidence="4">The sequence shown here is derived from an EMBL/GenBank/DDBJ whole genome shotgun (WGS) entry which is preliminary data.</text>
</comment>
<proteinExistence type="predicted"/>
<dbReference type="EMBL" id="RQHV01000027">
    <property type="protein sequence ID" value="TGN13697.1"/>
    <property type="molecule type" value="Genomic_DNA"/>
</dbReference>
<gene>
    <name evidence="4" type="ORF">EHS11_03480</name>
</gene>
<evidence type="ECO:0000256" key="2">
    <source>
        <dbReference type="PROSITE-ProRule" id="PRU00335"/>
    </source>
</evidence>
<dbReference type="SUPFAM" id="SSF46689">
    <property type="entry name" value="Homeodomain-like"/>
    <property type="match status" value="1"/>
</dbReference>
<name>A0A4R9LTK4_9LEPT</name>
<dbReference type="InterPro" id="IPR023772">
    <property type="entry name" value="DNA-bd_HTH_TetR-type_CS"/>
</dbReference>
<dbReference type="OrthoDB" id="9785164at2"/>
<dbReference type="InterPro" id="IPR001647">
    <property type="entry name" value="HTH_TetR"/>
</dbReference>
<dbReference type="PANTHER" id="PTHR43479">
    <property type="entry name" value="ACREF/ENVCD OPERON REPRESSOR-RELATED"/>
    <property type="match status" value="1"/>
</dbReference>
<reference evidence="4" key="1">
    <citation type="journal article" date="2019" name="PLoS Negl. Trop. Dis.">
        <title>Revisiting the worldwide diversity of Leptospira species in the environment.</title>
        <authorList>
            <person name="Vincent A.T."/>
            <person name="Schiettekatte O."/>
            <person name="Bourhy P."/>
            <person name="Veyrier F.J."/>
            <person name="Picardeau M."/>
        </authorList>
    </citation>
    <scope>NUCLEOTIDE SEQUENCE [LARGE SCALE GENOMIC DNA]</scope>
    <source>
        <strain evidence="4">201400974</strain>
    </source>
</reference>
<evidence type="ECO:0000256" key="1">
    <source>
        <dbReference type="ARBA" id="ARBA00023125"/>
    </source>
</evidence>
<organism evidence="4 5">
    <name type="scientific">Leptospira ilyithenensis</name>
    <dbReference type="NCBI Taxonomy" id="2484901"/>
    <lineage>
        <taxon>Bacteria</taxon>
        <taxon>Pseudomonadati</taxon>
        <taxon>Spirochaetota</taxon>
        <taxon>Spirochaetia</taxon>
        <taxon>Leptospirales</taxon>
        <taxon>Leptospiraceae</taxon>
        <taxon>Leptospira</taxon>
    </lineage>
</organism>
<feature type="DNA-binding region" description="H-T-H motif" evidence="2">
    <location>
        <begin position="57"/>
        <end position="76"/>
    </location>
</feature>
<dbReference type="RefSeq" id="WP_135763027.1">
    <property type="nucleotide sequence ID" value="NZ_RQHV01000027.1"/>
</dbReference>
<dbReference type="PROSITE" id="PS01081">
    <property type="entry name" value="HTH_TETR_1"/>
    <property type="match status" value="1"/>
</dbReference>
<dbReference type="PROSITE" id="PS50977">
    <property type="entry name" value="HTH_TETR_2"/>
    <property type="match status" value="1"/>
</dbReference>
<sequence>MLAFIAFYTLTDGLSQDMFIAMPRTKEQNEELRKESIRIIEKAALNLFSEKGFEGASIADIAKKTGVSKALVFRYFPKKESLLESIIKREREALSSLIESVQFIQSPRERFVRWVDFLFSHLFSNSKEMKLLFSLFLHCESAVGLKKILAKNWSCLESLVIQEQKIIKGYTGNDDEDEANLFRYLVQGVIIEYLLDEDREHLTRGKKLVLGVFENKLQSRKNI</sequence>
<protein>
    <submittedName>
        <fullName evidence="4">TetR/AcrR family transcriptional regulator</fullName>
    </submittedName>
</protein>
<dbReference type="Proteomes" id="UP000298264">
    <property type="component" value="Unassembled WGS sequence"/>
</dbReference>
<dbReference type="AlphaFoldDB" id="A0A4R9LTK4"/>
<evidence type="ECO:0000259" key="3">
    <source>
        <dbReference type="PROSITE" id="PS50977"/>
    </source>
</evidence>
<dbReference type="InterPro" id="IPR009057">
    <property type="entry name" value="Homeodomain-like_sf"/>
</dbReference>
<dbReference type="GO" id="GO:0003677">
    <property type="term" value="F:DNA binding"/>
    <property type="evidence" value="ECO:0007669"/>
    <property type="project" value="UniProtKB-UniRule"/>
</dbReference>
<keyword evidence="5" id="KW-1185">Reference proteome</keyword>
<accession>A0A4R9LTK4</accession>
<dbReference type="Gene3D" id="1.10.357.10">
    <property type="entry name" value="Tetracycline Repressor, domain 2"/>
    <property type="match status" value="1"/>
</dbReference>
<keyword evidence="1 2" id="KW-0238">DNA-binding</keyword>
<dbReference type="InterPro" id="IPR050624">
    <property type="entry name" value="HTH-type_Tx_Regulator"/>
</dbReference>
<feature type="domain" description="HTH tetR-type" evidence="3">
    <location>
        <begin position="34"/>
        <end position="94"/>
    </location>
</feature>
<dbReference type="PRINTS" id="PR00455">
    <property type="entry name" value="HTHTETR"/>
</dbReference>
<dbReference type="PANTHER" id="PTHR43479:SF11">
    <property type="entry name" value="ACREF_ENVCD OPERON REPRESSOR-RELATED"/>
    <property type="match status" value="1"/>
</dbReference>
<evidence type="ECO:0000313" key="4">
    <source>
        <dbReference type="EMBL" id="TGN13697.1"/>
    </source>
</evidence>
<dbReference type="Pfam" id="PF00440">
    <property type="entry name" value="TetR_N"/>
    <property type="match status" value="1"/>
</dbReference>
<evidence type="ECO:0000313" key="5">
    <source>
        <dbReference type="Proteomes" id="UP000298264"/>
    </source>
</evidence>